<dbReference type="InterPro" id="IPR028211">
    <property type="entry name" value="Ntr2"/>
</dbReference>
<evidence type="ECO:0000313" key="2">
    <source>
        <dbReference type="EMBL" id="AMD19336.1"/>
    </source>
</evidence>
<protein>
    <submittedName>
        <fullName evidence="2">HBR435Cp</fullName>
    </submittedName>
</protein>
<sequence length="346" mass="39724">MRRRNKIKPRLPNLSISDSEQTTEGSSSHRTQNTRNVNVKLVHTNDFDDDIDDNTYDADGTPFGGQHNGLEKIEQKLRNRKKQMLNVISHDEDESNADDKHQFYSKLFKSSNKSSNKKDKVSIVNLEDLSQEEEGEEDSQDDEGRMYPSEKQIQAIKQKKAIDRQKYNTESTGFYNSTGKSIEYNERAYAKLLDQDDKEILNDVLNRGNKGPPSERDFSDGSNDYIDNEKLPLSKLERESEAHRRKIEIESALNDDSVVGDDWESNQLKKLANKDISVARKRLPELAVLDERDDLCLTELAIRLLRISQEDPKVAVVEKQLGLIREEIGALTMRQSELITLLDRQV</sequence>
<dbReference type="GO" id="GO:0071008">
    <property type="term" value="C:U2-type post-mRNA release spliceosomal complex"/>
    <property type="evidence" value="ECO:0007669"/>
    <property type="project" value="InterPro"/>
</dbReference>
<feature type="compositionally biased region" description="Polar residues" evidence="1">
    <location>
        <begin position="14"/>
        <end position="37"/>
    </location>
</feature>
<evidence type="ECO:0000313" key="3">
    <source>
        <dbReference type="Proteomes" id="UP000243052"/>
    </source>
</evidence>
<dbReference type="GO" id="GO:0000390">
    <property type="term" value="P:spliceosomal complex disassembly"/>
    <property type="evidence" value="ECO:0007669"/>
    <property type="project" value="InterPro"/>
</dbReference>
<feature type="compositionally biased region" description="Acidic residues" evidence="1">
    <location>
        <begin position="47"/>
        <end position="56"/>
    </location>
</feature>
<dbReference type="Proteomes" id="UP000243052">
    <property type="component" value="Chromosome ii"/>
</dbReference>
<accession>A0A120K1H0</accession>
<dbReference type="Pfam" id="PF15458">
    <property type="entry name" value="NTR2"/>
    <property type="match status" value="1"/>
</dbReference>
<dbReference type="EMBL" id="CP014242">
    <property type="protein sequence ID" value="AMD19336.1"/>
    <property type="molecule type" value="Genomic_DNA"/>
</dbReference>
<feature type="region of interest" description="Disordered" evidence="1">
    <location>
        <begin position="1"/>
        <end position="69"/>
    </location>
</feature>
<dbReference type="GeneID" id="28721621"/>
<dbReference type="AlphaFoldDB" id="A0A120K1H0"/>
<feature type="compositionally biased region" description="Acidic residues" evidence="1">
    <location>
        <begin position="129"/>
        <end position="141"/>
    </location>
</feature>
<dbReference type="RefSeq" id="XP_017986332.1">
    <property type="nucleotide sequence ID" value="XM_018130843.1"/>
</dbReference>
<organism evidence="2 3">
    <name type="scientific">Eremothecium sinecaudum</name>
    <dbReference type="NCBI Taxonomy" id="45286"/>
    <lineage>
        <taxon>Eukaryota</taxon>
        <taxon>Fungi</taxon>
        <taxon>Dikarya</taxon>
        <taxon>Ascomycota</taxon>
        <taxon>Saccharomycotina</taxon>
        <taxon>Saccharomycetes</taxon>
        <taxon>Saccharomycetales</taxon>
        <taxon>Saccharomycetaceae</taxon>
        <taxon>Eremothecium</taxon>
    </lineage>
</organism>
<name>A0A120K1H0_9SACH</name>
<reference evidence="2 3" key="1">
    <citation type="submission" date="2016-01" db="EMBL/GenBank/DDBJ databases">
        <title>Genome sequence of the yeast Holleya sinecauda.</title>
        <authorList>
            <person name="Dietrich F.S."/>
        </authorList>
    </citation>
    <scope>NUCLEOTIDE SEQUENCE [LARGE SCALE GENOMIC DNA]</scope>
    <source>
        <strain evidence="2 3">ATCC 58844</strain>
    </source>
</reference>
<evidence type="ECO:0000256" key="1">
    <source>
        <dbReference type="SAM" id="MobiDB-lite"/>
    </source>
</evidence>
<keyword evidence="3" id="KW-1185">Reference proteome</keyword>
<feature type="region of interest" description="Disordered" evidence="1">
    <location>
        <begin position="125"/>
        <end position="147"/>
    </location>
</feature>
<dbReference type="OrthoDB" id="4067234at2759"/>
<gene>
    <name evidence="2" type="ORF">AW171_hschr21163</name>
</gene>
<feature type="region of interest" description="Disordered" evidence="1">
    <location>
        <begin position="205"/>
        <end position="229"/>
    </location>
</feature>
<proteinExistence type="predicted"/>